<organism evidence="10 13">
    <name type="scientific">Odoribacter splanchnicus</name>
    <dbReference type="NCBI Taxonomy" id="28118"/>
    <lineage>
        <taxon>Bacteria</taxon>
        <taxon>Pseudomonadati</taxon>
        <taxon>Bacteroidota</taxon>
        <taxon>Bacteroidia</taxon>
        <taxon>Bacteroidales</taxon>
        <taxon>Odoribacteraceae</taxon>
        <taxon>Odoribacter</taxon>
    </lineage>
</organism>
<dbReference type="NCBIfam" id="TIGR00250">
    <property type="entry name" value="RNAse_H_YqgF"/>
    <property type="match status" value="1"/>
</dbReference>
<keyword evidence="3 5" id="KW-0540">Nuclease</keyword>
<dbReference type="GO" id="GO:0005829">
    <property type="term" value="C:cytosol"/>
    <property type="evidence" value="ECO:0007669"/>
    <property type="project" value="TreeGrafter"/>
</dbReference>
<dbReference type="EMBL" id="QRYC01000035">
    <property type="protein sequence ID" value="RGU54233.1"/>
    <property type="molecule type" value="Genomic_DNA"/>
</dbReference>
<dbReference type="Gene3D" id="3.30.420.140">
    <property type="entry name" value="YqgF/RNase H-like domain"/>
    <property type="match status" value="1"/>
</dbReference>
<protein>
    <recommendedName>
        <fullName evidence="5">Putative pre-16S rRNA nuclease</fullName>
        <ecNumber evidence="5">3.1.-.-</ecNumber>
    </recommendedName>
</protein>
<dbReference type="EMBL" id="QSCO01000040">
    <property type="protein sequence ID" value="RGY03361.1"/>
    <property type="molecule type" value="Genomic_DNA"/>
</dbReference>
<proteinExistence type="inferred from homology"/>
<dbReference type="AlphaFoldDB" id="A0A1Y3YBK4"/>
<keyword evidence="4 5" id="KW-0378">Hydrolase</keyword>
<feature type="domain" description="YqgF/RNase H-like" evidence="6">
    <location>
        <begin position="2"/>
        <end position="100"/>
    </location>
</feature>
<keyword evidence="1 5" id="KW-0963">Cytoplasm</keyword>
<dbReference type="InterPro" id="IPR006641">
    <property type="entry name" value="YqgF/RNaseH-like_dom"/>
</dbReference>
<evidence type="ECO:0000313" key="10">
    <source>
        <dbReference type="EMBL" id="RGY03361.1"/>
    </source>
</evidence>
<dbReference type="SMART" id="SM00732">
    <property type="entry name" value="YqgFc"/>
    <property type="match status" value="1"/>
</dbReference>
<dbReference type="HAMAP" id="MF_00651">
    <property type="entry name" value="Nuclease_YqgF"/>
    <property type="match status" value="1"/>
</dbReference>
<dbReference type="Proteomes" id="UP000284243">
    <property type="component" value="Unassembled WGS sequence"/>
</dbReference>
<reference evidence="7" key="2">
    <citation type="submission" date="2023-01" db="EMBL/GenBank/DDBJ databases">
        <title>Human gut microbiome strain richness.</title>
        <authorList>
            <person name="Chen-Liaw A."/>
        </authorList>
    </citation>
    <scope>NUCLEOTIDE SEQUENCE</scope>
    <source>
        <strain evidence="7">RTP21484st1_B7_RTP21484_190118</strain>
    </source>
</reference>
<dbReference type="InterPro" id="IPR037027">
    <property type="entry name" value="YqgF/RNaseH-like_dom_sf"/>
</dbReference>
<dbReference type="Proteomes" id="UP001212263">
    <property type="component" value="Unassembled WGS sequence"/>
</dbReference>
<evidence type="ECO:0000313" key="11">
    <source>
        <dbReference type="Proteomes" id="UP000283426"/>
    </source>
</evidence>
<name>A0A1Y3YBK4_9BACT</name>
<evidence type="ECO:0000256" key="1">
    <source>
        <dbReference type="ARBA" id="ARBA00022490"/>
    </source>
</evidence>
<keyword evidence="2 5" id="KW-0690">Ribosome biogenesis</keyword>
<evidence type="ECO:0000256" key="5">
    <source>
        <dbReference type="HAMAP-Rule" id="MF_00651"/>
    </source>
</evidence>
<dbReference type="EMBL" id="QRYW01000026">
    <property type="protein sequence ID" value="RGV24255.1"/>
    <property type="molecule type" value="Genomic_DNA"/>
</dbReference>
<dbReference type="GeneID" id="61275071"/>
<dbReference type="CDD" id="cd16964">
    <property type="entry name" value="YqgF"/>
    <property type="match status" value="1"/>
</dbReference>
<evidence type="ECO:0000256" key="4">
    <source>
        <dbReference type="ARBA" id="ARBA00022801"/>
    </source>
</evidence>
<evidence type="ECO:0000313" key="12">
    <source>
        <dbReference type="Proteomes" id="UP000284243"/>
    </source>
</evidence>
<dbReference type="InterPro" id="IPR012337">
    <property type="entry name" value="RNaseH-like_sf"/>
</dbReference>
<evidence type="ECO:0000313" key="9">
    <source>
        <dbReference type="EMBL" id="RGV24255.1"/>
    </source>
</evidence>
<comment type="similarity">
    <text evidence="5">Belongs to the YqgF HJR family.</text>
</comment>
<evidence type="ECO:0000313" key="13">
    <source>
        <dbReference type="Proteomes" id="UP000284434"/>
    </source>
</evidence>
<gene>
    <name evidence="7" type="primary">ruvX</name>
    <name evidence="9" type="ORF">DWW24_12805</name>
    <name evidence="8" type="ORF">DWW57_16860</name>
    <name evidence="10" type="ORF">DXA53_18930</name>
    <name evidence="7" type="ORF">PN645_09690</name>
</gene>
<evidence type="ECO:0000256" key="2">
    <source>
        <dbReference type="ARBA" id="ARBA00022517"/>
    </source>
</evidence>
<reference evidence="11 12" key="1">
    <citation type="submission" date="2018-08" db="EMBL/GenBank/DDBJ databases">
        <title>A genome reference for cultivated species of the human gut microbiota.</title>
        <authorList>
            <person name="Zou Y."/>
            <person name="Xue W."/>
            <person name="Luo G."/>
        </authorList>
    </citation>
    <scope>NUCLEOTIDE SEQUENCE [LARGE SCALE GENOMIC DNA]</scope>
    <source>
        <strain evidence="9 11">AF14-6AC</strain>
        <strain evidence="8 12">AF16-14</strain>
        <strain evidence="10 13">OF03-11</strain>
    </source>
</reference>
<dbReference type="PANTHER" id="PTHR33317:SF4">
    <property type="entry name" value="POLYNUCLEOTIDYL TRANSFERASE, RIBONUCLEASE H-LIKE SUPERFAMILY PROTEIN"/>
    <property type="match status" value="1"/>
</dbReference>
<evidence type="ECO:0000256" key="3">
    <source>
        <dbReference type="ARBA" id="ARBA00022722"/>
    </source>
</evidence>
<comment type="caution">
    <text evidence="10">The sequence shown here is derived from an EMBL/GenBank/DDBJ whole genome shotgun (WGS) entry which is preliminary data.</text>
</comment>
<dbReference type="Proteomes" id="UP000283426">
    <property type="component" value="Unassembled WGS sequence"/>
</dbReference>
<dbReference type="PANTHER" id="PTHR33317">
    <property type="entry name" value="POLYNUCLEOTIDYL TRANSFERASE, RIBONUCLEASE H-LIKE SUPERFAMILY PROTEIN"/>
    <property type="match status" value="1"/>
</dbReference>
<dbReference type="EMBL" id="JAQMRD010000011">
    <property type="protein sequence ID" value="MDB9223274.1"/>
    <property type="molecule type" value="Genomic_DNA"/>
</dbReference>
<comment type="function">
    <text evidence="5">Could be a nuclease involved in processing of the 5'-end of pre-16S rRNA.</text>
</comment>
<dbReference type="GO" id="GO:0004518">
    <property type="term" value="F:nuclease activity"/>
    <property type="evidence" value="ECO:0007669"/>
    <property type="project" value="UniProtKB-KW"/>
</dbReference>
<evidence type="ECO:0000259" key="6">
    <source>
        <dbReference type="SMART" id="SM00732"/>
    </source>
</evidence>
<dbReference type="GO" id="GO:0000967">
    <property type="term" value="P:rRNA 5'-end processing"/>
    <property type="evidence" value="ECO:0007669"/>
    <property type="project" value="UniProtKB-UniRule"/>
</dbReference>
<dbReference type="SUPFAM" id="SSF53098">
    <property type="entry name" value="Ribonuclease H-like"/>
    <property type="match status" value="1"/>
</dbReference>
<accession>A0A1Y3YBK4</accession>
<dbReference type="Proteomes" id="UP000284434">
    <property type="component" value="Unassembled WGS sequence"/>
</dbReference>
<sequence length="141" mass="15932">MGRILAIDYGKKRVGLAVSDPCGIIATGLQTVLSQEIFRFLEAYLSHEKVDLFVVGHPKQMDNSDSESMTYIKPFLSGLKRRFPHIPIVMYDERFTSVLAHKALLEGGAKKKTRQDKALIDTMSATIILTSYMEQQRNLKI</sequence>
<dbReference type="EC" id="3.1.-.-" evidence="5"/>
<dbReference type="InterPro" id="IPR005227">
    <property type="entry name" value="YqgF"/>
</dbReference>
<comment type="subcellular location">
    <subcellularLocation>
        <location evidence="5">Cytoplasm</location>
    </subcellularLocation>
</comment>
<dbReference type="RefSeq" id="WP_013612061.1">
    <property type="nucleotide sequence ID" value="NZ_BAABYK010000001.1"/>
</dbReference>
<evidence type="ECO:0000313" key="8">
    <source>
        <dbReference type="EMBL" id="RGU54233.1"/>
    </source>
</evidence>
<evidence type="ECO:0000313" key="7">
    <source>
        <dbReference type="EMBL" id="MDB9223274.1"/>
    </source>
</evidence>
<dbReference type="Pfam" id="PF03652">
    <property type="entry name" value="RuvX"/>
    <property type="match status" value="1"/>
</dbReference>
<dbReference type="OMA" id="MAFQTMI"/>
<dbReference type="GO" id="GO:0016788">
    <property type="term" value="F:hydrolase activity, acting on ester bonds"/>
    <property type="evidence" value="ECO:0007669"/>
    <property type="project" value="UniProtKB-UniRule"/>
</dbReference>